<protein>
    <recommendedName>
        <fullName evidence="7">Acetyltransferase</fullName>
        <ecNumber evidence="7">2.3.1.-</ecNumber>
    </recommendedName>
</protein>
<name>A0A0U1P5S2_PHOLE</name>
<proteinExistence type="inferred from homology"/>
<comment type="similarity">
    <text evidence="1 7">Belongs to the transferase hexapeptide repeat family.</text>
</comment>
<dbReference type="Pfam" id="PF12464">
    <property type="entry name" value="Mac"/>
    <property type="match status" value="1"/>
</dbReference>
<dbReference type="Gene3D" id="2.160.10.10">
    <property type="entry name" value="Hexapeptide repeat proteins"/>
    <property type="match status" value="1"/>
</dbReference>
<dbReference type="EMBL" id="DF196819">
    <property type="protein sequence ID" value="GAD29833.1"/>
    <property type="molecule type" value="Genomic_DNA"/>
</dbReference>
<dbReference type="InterPro" id="IPR039369">
    <property type="entry name" value="LacA-like"/>
</dbReference>
<sequence length="199" mass="22188">MDILEQVHSQKVYFCTDEALANAQVQCLEVLYDFNQTRPSEYDKRQAIMKDLFATVGENCYIEPPLRANWGINTHIGNNVYANFNLTLVDDTHIYIGDSVMIGPNVTIATAGHPIDPDLRRDVAQFNIPVKIGNNVWLGAHVVVLPGVTIGDNTVIGAGSIVTKDIPANVVAVGNPCRVLKPITEHDKEYYYKNRRIHE</sequence>
<dbReference type="InterPro" id="IPR018357">
    <property type="entry name" value="Hexapep_transf_CS"/>
</dbReference>
<dbReference type="HOGENOM" id="CLU_051638_3_0_6"/>
<dbReference type="RefSeq" id="WP_023932352.1">
    <property type="nucleotide sequence ID" value="NZ_DF196819.1"/>
</dbReference>
<dbReference type="EC" id="2.3.1.-" evidence="7"/>
<dbReference type="InterPro" id="IPR011004">
    <property type="entry name" value="Trimer_LpxA-like_sf"/>
</dbReference>
<dbReference type="GO" id="GO:0008870">
    <property type="term" value="F:galactoside O-acetyltransferase activity"/>
    <property type="evidence" value="ECO:0007669"/>
    <property type="project" value="TreeGrafter"/>
</dbReference>
<evidence type="ECO:0000256" key="4">
    <source>
        <dbReference type="ARBA" id="ARBA00022737"/>
    </source>
</evidence>
<dbReference type="eggNOG" id="COG0110">
    <property type="taxonomic scope" value="Bacteria"/>
</dbReference>
<dbReference type="Proteomes" id="UP000030675">
    <property type="component" value="Unassembled WGS sequence"/>
</dbReference>
<accession>A0A0U1P5S2</accession>
<dbReference type="SMART" id="SM01266">
    <property type="entry name" value="Mac"/>
    <property type="match status" value="1"/>
</dbReference>
<keyword evidence="3 7" id="KW-0808">Transferase</keyword>
<keyword evidence="5 7" id="KW-0012">Acyltransferase</keyword>
<dbReference type="AlphaFoldDB" id="A0A0U1P5S2"/>
<dbReference type="PANTHER" id="PTHR43017:SF1">
    <property type="entry name" value="ACETYLTRANSFERASE YJL218W-RELATED"/>
    <property type="match status" value="1"/>
</dbReference>
<feature type="domain" description="Maltose/galactoside acetyltransferase" evidence="8">
    <location>
        <begin position="4"/>
        <end position="58"/>
    </location>
</feature>
<evidence type="ECO:0000313" key="10">
    <source>
        <dbReference type="Proteomes" id="UP000030675"/>
    </source>
</evidence>
<keyword evidence="4" id="KW-0677">Repeat</keyword>
<dbReference type="SUPFAM" id="SSF51161">
    <property type="entry name" value="Trimeric LpxA-like enzymes"/>
    <property type="match status" value="1"/>
</dbReference>
<evidence type="ECO:0000313" key="9">
    <source>
        <dbReference type="EMBL" id="GAD29833.1"/>
    </source>
</evidence>
<reference evidence="10" key="1">
    <citation type="submission" date="2012-12" db="EMBL/GenBank/DDBJ databases">
        <title>Genome Sequence of Photobacterium leiognathi lrivu.4.1.</title>
        <authorList>
            <person name="Urbanczyk H."/>
            <person name="Ogura Y."/>
            <person name="Hayashi T."/>
            <person name="Dunlap P.V."/>
        </authorList>
    </citation>
    <scope>NUCLEOTIDE SEQUENCE [LARGE SCALE GENOMIC DNA]</scope>
    <source>
        <strain evidence="10">lrivu.4.1</strain>
    </source>
</reference>
<evidence type="ECO:0000256" key="3">
    <source>
        <dbReference type="ARBA" id="ARBA00022679"/>
    </source>
</evidence>
<dbReference type="CDD" id="cd03357">
    <property type="entry name" value="LbH_MAT_GAT"/>
    <property type="match status" value="1"/>
</dbReference>
<gene>
    <name evidence="9" type="ORF">PLEI_1487</name>
</gene>
<evidence type="ECO:0000259" key="8">
    <source>
        <dbReference type="SMART" id="SM01266"/>
    </source>
</evidence>
<organism evidence="9 10">
    <name type="scientific">Photobacterium leiognathi lrivu.4.1</name>
    <dbReference type="NCBI Taxonomy" id="1248232"/>
    <lineage>
        <taxon>Bacteria</taxon>
        <taxon>Pseudomonadati</taxon>
        <taxon>Pseudomonadota</taxon>
        <taxon>Gammaproteobacteria</taxon>
        <taxon>Vibrionales</taxon>
        <taxon>Vibrionaceae</taxon>
        <taxon>Photobacterium</taxon>
    </lineage>
</organism>
<dbReference type="PROSITE" id="PS00101">
    <property type="entry name" value="HEXAPEP_TRANSFERASES"/>
    <property type="match status" value="1"/>
</dbReference>
<comment type="function">
    <text evidence="6">Acetyltransferase implicated in the O-acetylation of Nod factors.</text>
</comment>
<evidence type="ECO:0000256" key="2">
    <source>
        <dbReference type="ARBA" id="ARBA00022458"/>
    </source>
</evidence>
<evidence type="ECO:0000256" key="7">
    <source>
        <dbReference type="RuleBase" id="RU367021"/>
    </source>
</evidence>
<dbReference type="InterPro" id="IPR024688">
    <property type="entry name" value="Mac_dom"/>
</dbReference>
<evidence type="ECO:0000256" key="5">
    <source>
        <dbReference type="ARBA" id="ARBA00023315"/>
    </source>
</evidence>
<dbReference type="PANTHER" id="PTHR43017">
    <property type="entry name" value="GALACTOSIDE O-ACETYLTRANSFERASE"/>
    <property type="match status" value="1"/>
</dbReference>
<evidence type="ECO:0000256" key="6">
    <source>
        <dbReference type="ARBA" id="ARBA00055587"/>
    </source>
</evidence>
<dbReference type="FunFam" id="2.160.10.10:FF:000025">
    <property type="entry name" value="Hexapeptide-repeat containing-acetyltransferase"/>
    <property type="match status" value="1"/>
</dbReference>
<dbReference type="InterPro" id="IPR001451">
    <property type="entry name" value="Hexapep"/>
</dbReference>
<keyword evidence="2" id="KW-0536">Nodulation</keyword>
<evidence type="ECO:0000256" key="1">
    <source>
        <dbReference type="ARBA" id="ARBA00007274"/>
    </source>
</evidence>
<dbReference type="Pfam" id="PF00132">
    <property type="entry name" value="Hexapep"/>
    <property type="match status" value="1"/>
</dbReference>